<protein>
    <submittedName>
        <fullName evidence="2">Uncharacterized protein</fullName>
    </submittedName>
</protein>
<evidence type="ECO:0000256" key="1">
    <source>
        <dbReference type="SAM" id="MobiDB-lite"/>
    </source>
</evidence>
<feature type="compositionally biased region" description="Basic residues" evidence="1">
    <location>
        <begin position="107"/>
        <end position="116"/>
    </location>
</feature>
<feature type="region of interest" description="Disordered" evidence="1">
    <location>
        <begin position="94"/>
        <end position="126"/>
    </location>
</feature>
<dbReference type="AlphaFoldDB" id="A0AAV7N8C6"/>
<dbReference type="EMBL" id="JANPWB010000012">
    <property type="protein sequence ID" value="KAJ1112317.1"/>
    <property type="molecule type" value="Genomic_DNA"/>
</dbReference>
<organism evidence="2 3">
    <name type="scientific">Pleurodeles waltl</name>
    <name type="common">Iberian ribbed newt</name>
    <dbReference type="NCBI Taxonomy" id="8319"/>
    <lineage>
        <taxon>Eukaryota</taxon>
        <taxon>Metazoa</taxon>
        <taxon>Chordata</taxon>
        <taxon>Craniata</taxon>
        <taxon>Vertebrata</taxon>
        <taxon>Euteleostomi</taxon>
        <taxon>Amphibia</taxon>
        <taxon>Batrachia</taxon>
        <taxon>Caudata</taxon>
        <taxon>Salamandroidea</taxon>
        <taxon>Salamandridae</taxon>
        <taxon>Pleurodelinae</taxon>
        <taxon>Pleurodeles</taxon>
    </lineage>
</organism>
<reference evidence="2" key="1">
    <citation type="journal article" date="2022" name="bioRxiv">
        <title>Sequencing and chromosome-scale assembly of the giantPleurodeles waltlgenome.</title>
        <authorList>
            <person name="Brown T."/>
            <person name="Elewa A."/>
            <person name="Iarovenko S."/>
            <person name="Subramanian E."/>
            <person name="Araus A.J."/>
            <person name="Petzold A."/>
            <person name="Susuki M."/>
            <person name="Suzuki K.-i.T."/>
            <person name="Hayashi T."/>
            <person name="Toyoda A."/>
            <person name="Oliveira C."/>
            <person name="Osipova E."/>
            <person name="Leigh N.D."/>
            <person name="Simon A."/>
            <person name="Yun M.H."/>
        </authorList>
    </citation>
    <scope>NUCLEOTIDE SEQUENCE</scope>
    <source>
        <strain evidence="2">20211129_DDA</strain>
        <tissue evidence="2">Liver</tissue>
    </source>
</reference>
<dbReference type="Proteomes" id="UP001066276">
    <property type="component" value="Chromosome 8"/>
</dbReference>
<keyword evidence="3" id="KW-1185">Reference proteome</keyword>
<proteinExistence type="predicted"/>
<sequence length="181" mass="19749">MRRLNIEDRLALSLRPRALTHVRHCTPFFSCLVGGVAPETPSMPRTRVRASEVKQEVVQDPAADITDEFLKEMLLEAIKSHGIEWVRQRITGAGSVSPMPQESQVRSPKRARKVPARYRDTDAQPAQHRASIVENIVLVPHKKVESPVLGTGGAPPAPVVLNAAPIQSPAVGVLQIATLDP</sequence>
<evidence type="ECO:0000313" key="2">
    <source>
        <dbReference type="EMBL" id="KAJ1112317.1"/>
    </source>
</evidence>
<gene>
    <name evidence="2" type="ORF">NDU88_000585</name>
</gene>
<evidence type="ECO:0000313" key="3">
    <source>
        <dbReference type="Proteomes" id="UP001066276"/>
    </source>
</evidence>
<accession>A0AAV7N8C6</accession>
<comment type="caution">
    <text evidence="2">The sequence shown here is derived from an EMBL/GenBank/DDBJ whole genome shotgun (WGS) entry which is preliminary data.</text>
</comment>
<name>A0AAV7N8C6_PLEWA</name>